<gene>
    <name evidence="1" type="ORF">RHMOL_Rhmol11G0070000</name>
</gene>
<evidence type="ECO:0000313" key="2">
    <source>
        <dbReference type="Proteomes" id="UP001062846"/>
    </source>
</evidence>
<reference evidence="1" key="1">
    <citation type="submission" date="2022-02" db="EMBL/GenBank/DDBJ databases">
        <title>Plant Genome Project.</title>
        <authorList>
            <person name="Zhang R.-G."/>
        </authorList>
    </citation>
    <scope>NUCLEOTIDE SEQUENCE</scope>
    <source>
        <strain evidence="1">AT1</strain>
    </source>
</reference>
<keyword evidence="2" id="KW-1185">Reference proteome</keyword>
<accession>A0ACC0LP59</accession>
<organism evidence="1 2">
    <name type="scientific">Rhododendron molle</name>
    <name type="common">Chinese azalea</name>
    <name type="synonym">Azalea mollis</name>
    <dbReference type="NCBI Taxonomy" id="49168"/>
    <lineage>
        <taxon>Eukaryota</taxon>
        <taxon>Viridiplantae</taxon>
        <taxon>Streptophyta</taxon>
        <taxon>Embryophyta</taxon>
        <taxon>Tracheophyta</taxon>
        <taxon>Spermatophyta</taxon>
        <taxon>Magnoliopsida</taxon>
        <taxon>eudicotyledons</taxon>
        <taxon>Gunneridae</taxon>
        <taxon>Pentapetalae</taxon>
        <taxon>asterids</taxon>
        <taxon>Ericales</taxon>
        <taxon>Ericaceae</taxon>
        <taxon>Ericoideae</taxon>
        <taxon>Rhodoreae</taxon>
        <taxon>Rhododendron</taxon>
    </lineage>
</organism>
<comment type="caution">
    <text evidence="1">The sequence shown here is derived from an EMBL/GenBank/DDBJ whole genome shotgun (WGS) entry which is preliminary data.</text>
</comment>
<dbReference type="EMBL" id="CM046398">
    <property type="protein sequence ID" value="KAI8530568.1"/>
    <property type="molecule type" value="Genomic_DNA"/>
</dbReference>
<proteinExistence type="predicted"/>
<protein>
    <submittedName>
        <fullName evidence="1">Uncharacterized protein</fullName>
    </submittedName>
</protein>
<evidence type="ECO:0000313" key="1">
    <source>
        <dbReference type="EMBL" id="KAI8530568.1"/>
    </source>
</evidence>
<name>A0ACC0LP59_RHOML</name>
<sequence length="119" mass="13968">MVYQPFHEFIEDYQGVFNLGHVSQWNYGFQLNAWLDDLVYHSFVRYSEEAVDQCWYPKKLSMPGEGLLCCFDCQGHELESCVTEKESYIKELETNLGARKEINGHQHSELKDRLRLGLS</sequence>
<dbReference type="Proteomes" id="UP001062846">
    <property type="component" value="Chromosome 11"/>
</dbReference>